<dbReference type="Proteomes" id="UP001207337">
    <property type="component" value="Unassembled WGS sequence"/>
</dbReference>
<keyword evidence="4 5" id="KW-0326">Glycosidase</keyword>
<organism evidence="7 8">
    <name type="scientific">Fodinibius salicampi</name>
    <dbReference type="NCBI Taxonomy" id="1920655"/>
    <lineage>
        <taxon>Bacteria</taxon>
        <taxon>Pseudomonadati</taxon>
        <taxon>Balneolota</taxon>
        <taxon>Balneolia</taxon>
        <taxon>Balneolales</taxon>
        <taxon>Balneolaceae</taxon>
        <taxon>Fodinibius</taxon>
    </lineage>
</organism>
<dbReference type="InterPro" id="IPR023296">
    <property type="entry name" value="Glyco_hydro_beta-prop_sf"/>
</dbReference>
<evidence type="ECO:0000256" key="6">
    <source>
        <dbReference type="SAM" id="SignalP"/>
    </source>
</evidence>
<proteinExistence type="inferred from homology"/>
<comment type="similarity">
    <text evidence="2 5">Belongs to the glycosyl hydrolase 43 family.</text>
</comment>
<keyword evidence="3 5" id="KW-0378">Hydrolase</keyword>
<comment type="pathway">
    <text evidence="1">Glycan metabolism; L-arabinan degradation.</text>
</comment>
<name>A0ABT3PYM9_9BACT</name>
<gene>
    <name evidence="7" type="ORF">LQ318_08515</name>
</gene>
<dbReference type="RefSeq" id="WP_265789305.1">
    <property type="nucleotide sequence ID" value="NZ_BAABRS010000002.1"/>
</dbReference>
<dbReference type="PANTHER" id="PTHR43301:SF3">
    <property type="entry name" value="ARABINAN ENDO-1,5-ALPHA-L-ARABINOSIDASE A-RELATED"/>
    <property type="match status" value="1"/>
</dbReference>
<protein>
    <submittedName>
        <fullName evidence="7">Glycoside hydrolase family 43 protein</fullName>
    </submittedName>
</protein>
<dbReference type="CDD" id="cd08983">
    <property type="entry name" value="GH43_Bt3655-like"/>
    <property type="match status" value="1"/>
</dbReference>
<evidence type="ECO:0000256" key="3">
    <source>
        <dbReference type="ARBA" id="ARBA00022801"/>
    </source>
</evidence>
<dbReference type="Pfam" id="PF04616">
    <property type="entry name" value="Glyco_hydro_43"/>
    <property type="match status" value="1"/>
</dbReference>
<evidence type="ECO:0000256" key="2">
    <source>
        <dbReference type="ARBA" id="ARBA00009865"/>
    </source>
</evidence>
<evidence type="ECO:0000256" key="5">
    <source>
        <dbReference type="RuleBase" id="RU361187"/>
    </source>
</evidence>
<dbReference type="Gene3D" id="2.115.10.20">
    <property type="entry name" value="Glycosyl hydrolase domain, family 43"/>
    <property type="match status" value="1"/>
</dbReference>
<evidence type="ECO:0000313" key="8">
    <source>
        <dbReference type="Proteomes" id="UP001207337"/>
    </source>
</evidence>
<dbReference type="InterPro" id="IPR050727">
    <property type="entry name" value="GH43_arabinanases"/>
</dbReference>
<dbReference type="PANTHER" id="PTHR43301">
    <property type="entry name" value="ARABINAN ENDO-1,5-ALPHA-L-ARABINOSIDASE"/>
    <property type="match status" value="1"/>
</dbReference>
<evidence type="ECO:0000256" key="1">
    <source>
        <dbReference type="ARBA" id="ARBA00004834"/>
    </source>
</evidence>
<feature type="signal peptide" evidence="6">
    <location>
        <begin position="1"/>
        <end position="22"/>
    </location>
</feature>
<comment type="caution">
    <text evidence="7">The sequence shown here is derived from an EMBL/GenBank/DDBJ whole genome shotgun (WGS) entry which is preliminary data.</text>
</comment>
<evidence type="ECO:0000313" key="7">
    <source>
        <dbReference type="EMBL" id="MCW9712946.1"/>
    </source>
</evidence>
<accession>A0ABT3PYM9</accession>
<dbReference type="InterPro" id="IPR006710">
    <property type="entry name" value="Glyco_hydro_43"/>
</dbReference>
<evidence type="ECO:0000256" key="4">
    <source>
        <dbReference type="ARBA" id="ARBA00023295"/>
    </source>
</evidence>
<keyword evidence="8" id="KW-1185">Reference proteome</keyword>
<feature type="chain" id="PRO_5045170924" evidence="6">
    <location>
        <begin position="23"/>
        <end position="320"/>
    </location>
</feature>
<dbReference type="PROSITE" id="PS51257">
    <property type="entry name" value="PROKAR_LIPOPROTEIN"/>
    <property type="match status" value="1"/>
</dbReference>
<sequence>MTFKNKFPAVVLLVFTSLILTAISCSSNSTEDHYLFSYFTGNGENGLHLAHSTDGMNWEAINEGKPLLEPKVGEDQLMRDPSIVQGSDGTFHMVWTVSWGEKGIGYAHSEDLINWSEQQYIPVMEHEPDALNSWAPELFYDEAQKEFIIVWATTIPGRFPETDGQDGDQYNHRLYYTKTKDFNSFSDTELFYDKGFNVIDGAIFHTGDQYAMLLKDETNEPFPPQKNIRLAFADKVEGPWSEPTEPITGDYWAEGPTILNIDGRWHLYFDKYRQGSFGVLVSDDLEEWEESSENLEMPEGIRHGTAFKVSAEVFEKLSEL</sequence>
<dbReference type="GO" id="GO:0016787">
    <property type="term" value="F:hydrolase activity"/>
    <property type="evidence" value="ECO:0007669"/>
    <property type="project" value="UniProtKB-KW"/>
</dbReference>
<keyword evidence="6" id="KW-0732">Signal</keyword>
<dbReference type="SUPFAM" id="SSF75005">
    <property type="entry name" value="Arabinanase/levansucrase/invertase"/>
    <property type="match status" value="1"/>
</dbReference>
<dbReference type="EMBL" id="JAJNDC010000002">
    <property type="protein sequence ID" value="MCW9712946.1"/>
    <property type="molecule type" value="Genomic_DNA"/>
</dbReference>
<reference evidence="7 8" key="1">
    <citation type="submission" date="2021-11" db="EMBL/GenBank/DDBJ databases">
        <title>Aliifidinibius sp. nov., a new bacterium isolated from saline soil.</title>
        <authorList>
            <person name="Galisteo C."/>
            <person name="De La Haba R."/>
            <person name="Sanchez-Porro C."/>
            <person name="Ventosa A."/>
        </authorList>
    </citation>
    <scope>NUCLEOTIDE SEQUENCE [LARGE SCALE GENOMIC DNA]</scope>
    <source>
        <strain evidence="7 8">KACC 190600</strain>
    </source>
</reference>